<comment type="caution">
    <text evidence="2">The sequence shown here is derived from an EMBL/GenBank/DDBJ whole genome shotgun (WGS) entry which is preliminary data.</text>
</comment>
<dbReference type="InterPro" id="IPR022134">
    <property type="entry name" value="DUF3667"/>
</dbReference>
<feature type="transmembrane region" description="Helical" evidence="1">
    <location>
        <begin position="180"/>
        <end position="197"/>
    </location>
</feature>
<dbReference type="Proteomes" id="UP000546701">
    <property type="component" value="Unassembled WGS sequence"/>
</dbReference>
<dbReference type="AlphaFoldDB" id="A0A7W9F2Q6"/>
<gene>
    <name evidence="2" type="ORF">FHS99_003279</name>
</gene>
<feature type="transmembrane region" description="Helical" evidence="1">
    <location>
        <begin position="209"/>
        <end position="235"/>
    </location>
</feature>
<feature type="transmembrane region" description="Helical" evidence="1">
    <location>
        <begin position="107"/>
        <end position="128"/>
    </location>
</feature>
<proteinExistence type="predicted"/>
<keyword evidence="1" id="KW-1133">Transmembrane helix</keyword>
<dbReference type="RefSeq" id="WP_157177844.1">
    <property type="nucleotide sequence ID" value="NZ_BMJP01000007.1"/>
</dbReference>
<evidence type="ECO:0000313" key="3">
    <source>
        <dbReference type="Proteomes" id="UP000546701"/>
    </source>
</evidence>
<keyword evidence="1" id="KW-0812">Transmembrane</keyword>
<evidence type="ECO:0000256" key="1">
    <source>
        <dbReference type="SAM" id="Phobius"/>
    </source>
</evidence>
<feature type="transmembrane region" description="Helical" evidence="1">
    <location>
        <begin position="140"/>
        <end position="160"/>
    </location>
</feature>
<sequence length="237" mass="26880">MTTAYCGRCGQKAAKRFVWHDLRKETWDRLRLFELPAVRTLGKLVVRPGTVARDYVMGRRTTWMHPLKLLVATVAVLVLLLATNQYFSVYAGVDRDGVVKRMAAQVLAYSNWSFSLGIVAIIVAAAIVFPRRLGYNLVEVAVLAIYCQSIVLAFTSVNLLPTLIWRDPAFILAHKAASQIYVPILKTVIVVVAYRQFFLLSWRTDWPRLVLAGIMVAAVNWTLLRIYAWAILWLVSR</sequence>
<reference evidence="2 3" key="1">
    <citation type="submission" date="2020-08" db="EMBL/GenBank/DDBJ databases">
        <title>Genomic Encyclopedia of Type Strains, Phase IV (KMG-IV): sequencing the most valuable type-strain genomes for metagenomic binning, comparative biology and taxonomic classification.</title>
        <authorList>
            <person name="Goeker M."/>
        </authorList>
    </citation>
    <scope>NUCLEOTIDE SEQUENCE [LARGE SCALE GENOMIC DNA]</scope>
    <source>
        <strain evidence="2 3">DSM 103336</strain>
    </source>
</reference>
<name>A0A7W9F2Q6_9SPHN</name>
<dbReference type="OrthoDB" id="9111327at2"/>
<keyword evidence="1" id="KW-0472">Membrane</keyword>
<feature type="transmembrane region" description="Helical" evidence="1">
    <location>
        <begin position="67"/>
        <end position="87"/>
    </location>
</feature>
<dbReference type="EMBL" id="JACIJR010000009">
    <property type="protein sequence ID" value="MBB5730772.1"/>
    <property type="molecule type" value="Genomic_DNA"/>
</dbReference>
<keyword evidence="3" id="KW-1185">Reference proteome</keyword>
<accession>A0A7W9F2Q6</accession>
<protein>
    <submittedName>
        <fullName evidence="2">ABC-type enterobactin transport system permease subunit</fullName>
    </submittedName>
</protein>
<evidence type="ECO:0000313" key="2">
    <source>
        <dbReference type="EMBL" id="MBB5730772.1"/>
    </source>
</evidence>
<organism evidence="2 3">
    <name type="scientific">Sphingomonas prati</name>
    <dbReference type="NCBI Taxonomy" id="1843237"/>
    <lineage>
        <taxon>Bacteria</taxon>
        <taxon>Pseudomonadati</taxon>
        <taxon>Pseudomonadota</taxon>
        <taxon>Alphaproteobacteria</taxon>
        <taxon>Sphingomonadales</taxon>
        <taxon>Sphingomonadaceae</taxon>
        <taxon>Sphingomonas</taxon>
    </lineage>
</organism>
<dbReference type="Pfam" id="PF12412">
    <property type="entry name" value="DUF3667"/>
    <property type="match status" value="1"/>
</dbReference>